<evidence type="ECO:0000313" key="3">
    <source>
        <dbReference type="Proteomes" id="UP001501752"/>
    </source>
</evidence>
<organism evidence="2 3">
    <name type="scientific">Kitasatospora terrestris</name>
    <dbReference type="NCBI Taxonomy" id="258051"/>
    <lineage>
        <taxon>Bacteria</taxon>
        <taxon>Bacillati</taxon>
        <taxon>Actinomycetota</taxon>
        <taxon>Actinomycetes</taxon>
        <taxon>Kitasatosporales</taxon>
        <taxon>Streptomycetaceae</taxon>
        <taxon>Kitasatospora</taxon>
    </lineage>
</organism>
<sequence>MPVASATTGGRFSLPVPDAPSSPWRVVVQEFDSPAWTLHEMTFSEWLSACPKGEDMTGCSRNPALDRPFYEPLP</sequence>
<dbReference type="EMBL" id="BAABIS010000001">
    <property type="protein sequence ID" value="GAA4836144.1"/>
    <property type="molecule type" value="Genomic_DNA"/>
</dbReference>
<reference evidence="3" key="1">
    <citation type="journal article" date="2019" name="Int. J. Syst. Evol. Microbiol.">
        <title>The Global Catalogue of Microorganisms (GCM) 10K type strain sequencing project: providing services to taxonomists for standard genome sequencing and annotation.</title>
        <authorList>
            <consortium name="The Broad Institute Genomics Platform"/>
            <consortium name="The Broad Institute Genome Sequencing Center for Infectious Disease"/>
            <person name="Wu L."/>
            <person name="Ma J."/>
        </authorList>
    </citation>
    <scope>NUCLEOTIDE SEQUENCE [LARGE SCALE GENOMIC DNA]</scope>
    <source>
        <strain evidence="3">JCM 13006</strain>
    </source>
</reference>
<protein>
    <submittedName>
        <fullName evidence="2">Uncharacterized protein</fullName>
    </submittedName>
</protein>
<gene>
    <name evidence="2" type="ORF">GCM10023235_08750</name>
</gene>
<dbReference type="Proteomes" id="UP001501752">
    <property type="component" value="Unassembled WGS sequence"/>
</dbReference>
<accession>A0ABP9DB22</accession>
<evidence type="ECO:0000313" key="2">
    <source>
        <dbReference type="EMBL" id="GAA4836144.1"/>
    </source>
</evidence>
<proteinExistence type="predicted"/>
<feature type="region of interest" description="Disordered" evidence="1">
    <location>
        <begin position="1"/>
        <end position="20"/>
    </location>
</feature>
<evidence type="ECO:0000256" key="1">
    <source>
        <dbReference type="SAM" id="MobiDB-lite"/>
    </source>
</evidence>
<keyword evidence="3" id="KW-1185">Reference proteome</keyword>
<name>A0ABP9DB22_9ACTN</name>
<comment type="caution">
    <text evidence="2">The sequence shown here is derived from an EMBL/GenBank/DDBJ whole genome shotgun (WGS) entry which is preliminary data.</text>
</comment>
<feature type="compositionally biased region" description="Polar residues" evidence="1">
    <location>
        <begin position="1"/>
        <end position="10"/>
    </location>
</feature>